<protein>
    <submittedName>
        <fullName evidence="1">Uncharacterized protein</fullName>
    </submittedName>
</protein>
<reference evidence="1 2" key="1">
    <citation type="submission" date="2019-02" db="EMBL/GenBank/DDBJ databases">
        <title>Emended description of the genus Rhodopseudomonas and description of Rhodopseudomonas albus sp. nov., a non-phototrophic, heavy-metal-tolerant bacterium isolated from garden soil.</title>
        <authorList>
            <person name="Bao Z."/>
            <person name="Cao W.W."/>
            <person name="Sato Y."/>
            <person name="Nishizawa T."/>
            <person name="Zhao J."/>
            <person name="Guo Y."/>
            <person name="Ohta H."/>
        </authorList>
    </citation>
    <scope>NUCLEOTIDE SEQUENCE [LARGE SCALE GENOMIC DNA]</scope>
    <source>
        <strain evidence="1 2">SK50-23</strain>
    </source>
</reference>
<accession>A0ABX8A742</accession>
<sequence length="148" mass="16434">MNKFASLGVNTSTSARMEIILPGEIDPLTDGAGNVAYIEFLPWDSEPGRAYDRRKTTEAVRKGFRQRSRAELRAEAENEDMAAEQAERLSALAVGWHLVGPDKGVIDVPFSKENANELFASPETAWLRRQAWVYVANEANFMKGSSKS</sequence>
<name>A0ABX8A742_9BRAD</name>
<dbReference type="Proteomes" id="UP000682843">
    <property type="component" value="Chromosome"/>
</dbReference>
<dbReference type="RefSeq" id="WP_211913101.1">
    <property type="nucleotide sequence ID" value="NZ_CP036498.1"/>
</dbReference>
<gene>
    <name evidence="1" type="ORF">RPMA_12450</name>
</gene>
<evidence type="ECO:0000313" key="1">
    <source>
        <dbReference type="EMBL" id="QUS39556.1"/>
    </source>
</evidence>
<keyword evidence="2" id="KW-1185">Reference proteome</keyword>
<evidence type="ECO:0000313" key="2">
    <source>
        <dbReference type="Proteomes" id="UP000682843"/>
    </source>
</evidence>
<proteinExistence type="predicted"/>
<organism evidence="1 2">
    <name type="scientific">Tardiphaga alba</name>
    <dbReference type="NCBI Taxonomy" id="340268"/>
    <lineage>
        <taxon>Bacteria</taxon>
        <taxon>Pseudomonadati</taxon>
        <taxon>Pseudomonadota</taxon>
        <taxon>Alphaproteobacteria</taxon>
        <taxon>Hyphomicrobiales</taxon>
        <taxon>Nitrobacteraceae</taxon>
        <taxon>Tardiphaga</taxon>
    </lineage>
</organism>
<dbReference type="EMBL" id="CP036498">
    <property type="protein sequence ID" value="QUS39556.1"/>
    <property type="molecule type" value="Genomic_DNA"/>
</dbReference>